<keyword evidence="1" id="KW-0812">Transmembrane</keyword>
<evidence type="ECO:0000313" key="3">
    <source>
        <dbReference type="Proteomes" id="UP000642748"/>
    </source>
</evidence>
<feature type="transmembrane region" description="Helical" evidence="1">
    <location>
        <begin position="65"/>
        <end position="83"/>
    </location>
</feature>
<evidence type="ECO:0008006" key="4">
    <source>
        <dbReference type="Google" id="ProtNLM"/>
    </source>
</evidence>
<keyword evidence="1" id="KW-1133">Transmembrane helix</keyword>
<comment type="caution">
    <text evidence="2">The sequence shown here is derived from an EMBL/GenBank/DDBJ whole genome shotgun (WGS) entry which is preliminary data.</text>
</comment>
<keyword evidence="3" id="KW-1185">Reference proteome</keyword>
<gene>
    <name evidence="2" type="ORF">Raf01_10880</name>
</gene>
<dbReference type="AlphaFoldDB" id="A0A8J3QLR2"/>
<dbReference type="Proteomes" id="UP000642748">
    <property type="component" value="Unassembled WGS sequence"/>
</dbReference>
<organism evidence="2 3">
    <name type="scientific">Rugosimonospora africana</name>
    <dbReference type="NCBI Taxonomy" id="556532"/>
    <lineage>
        <taxon>Bacteria</taxon>
        <taxon>Bacillati</taxon>
        <taxon>Actinomycetota</taxon>
        <taxon>Actinomycetes</taxon>
        <taxon>Micromonosporales</taxon>
        <taxon>Micromonosporaceae</taxon>
        <taxon>Rugosimonospora</taxon>
    </lineage>
</organism>
<name>A0A8J3QLR2_9ACTN</name>
<dbReference type="RefSeq" id="WP_203916615.1">
    <property type="nucleotide sequence ID" value="NZ_BONZ01000012.1"/>
</dbReference>
<proteinExistence type="predicted"/>
<keyword evidence="1" id="KW-0472">Membrane</keyword>
<reference evidence="2" key="1">
    <citation type="submission" date="2021-01" db="EMBL/GenBank/DDBJ databases">
        <title>Whole genome shotgun sequence of Rugosimonospora africana NBRC 104875.</title>
        <authorList>
            <person name="Komaki H."/>
            <person name="Tamura T."/>
        </authorList>
    </citation>
    <scope>NUCLEOTIDE SEQUENCE</scope>
    <source>
        <strain evidence="2">NBRC 104875</strain>
    </source>
</reference>
<sequence>MIRQVLLGAAAGAAGTTVLNAVTYADMTLRGRAASTTPERTVDQVVGRAHTHIPGDEEHRGNRRSALGALSGIATGIAVGAAYGMARAAGFRPPLWAGALAVGGAAMLSADVPLAALKVSDPRTWSRTDWLADAIPHLAYGAVTAATAEAVCDR</sequence>
<protein>
    <recommendedName>
        <fullName evidence="4">DUF1440 domain-containing protein</fullName>
    </recommendedName>
</protein>
<evidence type="ECO:0000313" key="2">
    <source>
        <dbReference type="EMBL" id="GIH12916.1"/>
    </source>
</evidence>
<feature type="transmembrane region" description="Helical" evidence="1">
    <location>
        <begin position="95"/>
        <end position="117"/>
    </location>
</feature>
<dbReference type="EMBL" id="BONZ01000012">
    <property type="protein sequence ID" value="GIH12916.1"/>
    <property type="molecule type" value="Genomic_DNA"/>
</dbReference>
<accession>A0A8J3QLR2</accession>
<evidence type="ECO:0000256" key="1">
    <source>
        <dbReference type="SAM" id="Phobius"/>
    </source>
</evidence>